<accession>A0A645IUB0</accession>
<proteinExistence type="predicted"/>
<name>A0A645IUB0_9ZZZZ</name>
<gene>
    <name evidence="1" type="ORF">SDC9_199636</name>
</gene>
<comment type="caution">
    <text evidence="1">The sequence shown here is derived from an EMBL/GenBank/DDBJ whole genome shotgun (WGS) entry which is preliminary data.</text>
</comment>
<reference evidence="1" key="1">
    <citation type="submission" date="2019-08" db="EMBL/GenBank/DDBJ databases">
        <authorList>
            <person name="Kucharzyk K."/>
            <person name="Murdoch R.W."/>
            <person name="Higgins S."/>
            <person name="Loffler F."/>
        </authorList>
    </citation>
    <scope>NUCLEOTIDE SEQUENCE</scope>
</reference>
<organism evidence="1">
    <name type="scientific">bioreactor metagenome</name>
    <dbReference type="NCBI Taxonomy" id="1076179"/>
    <lineage>
        <taxon>unclassified sequences</taxon>
        <taxon>metagenomes</taxon>
        <taxon>ecological metagenomes</taxon>
    </lineage>
</organism>
<sequence length="56" mass="6258">MTNEAGSKELVEKYGVTWNALIVAKGDDYIDMTQNAFANPEGVSELLKNEVDRRLL</sequence>
<evidence type="ECO:0000313" key="1">
    <source>
        <dbReference type="EMBL" id="MPN51984.1"/>
    </source>
</evidence>
<protein>
    <submittedName>
        <fullName evidence="1">Uncharacterized protein</fullName>
    </submittedName>
</protein>
<dbReference type="EMBL" id="VSSQ01117642">
    <property type="protein sequence ID" value="MPN51984.1"/>
    <property type="molecule type" value="Genomic_DNA"/>
</dbReference>
<dbReference type="AlphaFoldDB" id="A0A645IUB0"/>